<protein>
    <submittedName>
        <fullName evidence="2">Uncharacterized protein</fullName>
    </submittedName>
</protein>
<dbReference type="Proteomes" id="UP000790347">
    <property type="component" value="Unassembled WGS sequence"/>
</dbReference>
<reference evidence="2" key="1">
    <citation type="submission" date="2013-05" db="EMBL/GenBank/DDBJ databases">
        <authorList>
            <person name="Yim A.K.Y."/>
            <person name="Chan T.F."/>
            <person name="Ji K.M."/>
            <person name="Liu X.Y."/>
            <person name="Zhou J.W."/>
            <person name="Li R.Q."/>
            <person name="Yang K.Y."/>
            <person name="Li J."/>
            <person name="Li M."/>
            <person name="Law P.T.W."/>
            <person name="Wu Y.L."/>
            <person name="Cai Z.L."/>
            <person name="Qin H."/>
            <person name="Bao Y."/>
            <person name="Leung R.K.K."/>
            <person name="Ng P.K.S."/>
            <person name="Zou J."/>
            <person name="Zhong X.J."/>
            <person name="Ran P.X."/>
            <person name="Zhong N.S."/>
            <person name="Liu Z.G."/>
            <person name="Tsui S.K.W."/>
        </authorList>
    </citation>
    <scope>NUCLEOTIDE SEQUENCE</scope>
    <source>
        <strain evidence="2">Derf</strain>
        <tissue evidence="2">Whole organism</tissue>
    </source>
</reference>
<accession>A0A922LAI8</accession>
<evidence type="ECO:0000313" key="2">
    <source>
        <dbReference type="EMBL" id="KAH9526737.1"/>
    </source>
</evidence>
<name>A0A922LAI8_DERFA</name>
<organism evidence="2 3">
    <name type="scientific">Dermatophagoides farinae</name>
    <name type="common">American house dust mite</name>
    <dbReference type="NCBI Taxonomy" id="6954"/>
    <lineage>
        <taxon>Eukaryota</taxon>
        <taxon>Metazoa</taxon>
        <taxon>Ecdysozoa</taxon>
        <taxon>Arthropoda</taxon>
        <taxon>Chelicerata</taxon>
        <taxon>Arachnida</taxon>
        <taxon>Acari</taxon>
        <taxon>Acariformes</taxon>
        <taxon>Sarcoptiformes</taxon>
        <taxon>Astigmata</taxon>
        <taxon>Psoroptidia</taxon>
        <taxon>Analgoidea</taxon>
        <taxon>Pyroglyphidae</taxon>
        <taxon>Dermatophagoidinae</taxon>
        <taxon>Dermatophagoides</taxon>
    </lineage>
</organism>
<evidence type="ECO:0000313" key="3">
    <source>
        <dbReference type="Proteomes" id="UP000790347"/>
    </source>
</evidence>
<keyword evidence="1" id="KW-0472">Membrane</keyword>
<feature type="transmembrane region" description="Helical" evidence="1">
    <location>
        <begin position="15"/>
        <end position="34"/>
    </location>
</feature>
<evidence type="ECO:0000256" key="1">
    <source>
        <dbReference type="SAM" id="Phobius"/>
    </source>
</evidence>
<gene>
    <name evidence="2" type="ORF">DERF_000799</name>
</gene>
<sequence>MEPDPCWWTNDAYWSYRYLIAFRLNLFIMITLIMDTTTTSIATSSSNAY</sequence>
<dbReference type="AlphaFoldDB" id="A0A922LAI8"/>
<dbReference type="EMBL" id="ASGP02000001">
    <property type="protein sequence ID" value="KAH9526737.1"/>
    <property type="molecule type" value="Genomic_DNA"/>
</dbReference>
<keyword evidence="3" id="KW-1185">Reference proteome</keyword>
<proteinExistence type="predicted"/>
<keyword evidence="1" id="KW-1133">Transmembrane helix</keyword>
<reference evidence="2" key="2">
    <citation type="journal article" date="2022" name="Res Sq">
        <title>Comparative Genomics Reveals Insights into the Divergent Evolution of Astigmatic Mites and Household Pest Adaptations.</title>
        <authorList>
            <person name="Xiong Q."/>
            <person name="Wan A.T.-Y."/>
            <person name="Liu X.-Y."/>
            <person name="Fung C.S.-H."/>
            <person name="Xiao X."/>
            <person name="Malainual N."/>
            <person name="Hou J."/>
            <person name="Wang L."/>
            <person name="Wang M."/>
            <person name="Yang K."/>
            <person name="Cui Y."/>
            <person name="Leung E."/>
            <person name="Nong W."/>
            <person name="Shin S.-K."/>
            <person name="Au S."/>
            <person name="Jeong K.Y."/>
            <person name="Chew F.T."/>
            <person name="Hui J."/>
            <person name="Leung T.F."/>
            <person name="Tungtrongchitr A."/>
            <person name="Zhong N."/>
            <person name="Liu Z."/>
            <person name="Tsui S."/>
        </authorList>
    </citation>
    <scope>NUCLEOTIDE SEQUENCE</scope>
    <source>
        <strain evidence="2">Derf</strain>
        <tissue evidence="2">Whole organism</tissue>
    </source>
</reference>
<keyword evidence="1" id="KW-0812">Transmembrane</keyword>
<comment type="caution">
    <text evidence="2">The sequence shown here is derived from an EMBL/GenBank/DDBJ whole genome shotgun (WGS) entry which is preliminary data.</text>
</comment>